<protein>
    <submittedName>
        <fullName evidence="1">Uncharacterized protein</fullName>
    </submittedName>
</protein>
<reference evidence="1" key="1">
    <citation type="submission" date="2012-04" db="EMBL/GenBank/DDBJ databases">
        <title>The Genome Sequence of Loa loa.</title>
        <authorList>
            <consortium name="The Broad Institute Genome Sequencing Platform"/>
            <consortium name="Broad Institute Genome Sequencing Center for Infectious Disease"/>
            <person name="Nutman T.B."/>
            <person name="Fink D.L."/>
            <person name="Russ C."/>
            <person name="Young S."/>
            <person name="Zeng Q."/>
            <person name="Gargeya S."/>
            <person name="Alvarado L."/>
            <person name="Berlin A."/>
            <person name="Chapman S.B."/>
            <person name="Chen Z."/>
            <person name="Freedman E."/>
            <person name="Gellesch M."/>
            <person name="Goldberg J."/>
            <person name="Griggs A."/>
            <person name="Gujja S."/>
            <person name="Heilman E.R."/>
            <person name="Heiman D."/>
            <person name="Howarth C."/>
            <person name="Mehta T."/>
            <person name="Neiman D."/>
            <person name="Pearson M."/>
            <person name="Roberts A."/>
            <person name="Saif S."/>
            <person name="Shea T."/>
            <person name="Shenoy N."/>
            <person name="Sisk P."/>
            <person name="Stolte C."/>
            <person name="Sykes S."/>
            <person name="White J."/>
            <person name="Yandava C."/>
            <person name="Haas B."/>
            <person name="Henn M.R."/>
            <person name="Nusbaum C."/>
            <person name="Birren B."/>
        </authorList>
    </citation>
    <scope>NUCLEOTIDE SEQUENCE [LARGE SCALE GENOMIC DNA]</scope>
</reference>
<dbReference type="AlphaFoldDB" id="A0A1S0TMX7"/>
<dbReference type="InParanoid" id="A0A1S0TMX7"/>
<dbReference type="EMBL" id="JH712118">
    <property type="protein sequence ID" value="EFO16705.1"/>
    <property type="molecule type" value="Genomic_DNA"/>
</dbReference>
<evidence type="ECO:0000313" key="1">
    <source>
        <dbReference type="EMBL" id="EFO16705.1"/>
    </source>
</evidence>
<name>A0A1S0TMX7_LOALO</name>
<gene>
    <name evidence="1" type="ORF">LOAG_11798</name>
</gene>
<dbReference type="KEGG" id="loa:LOAG_11798"/>
<dbReference type="CTD" id="9949258"/>
<dbReference type="RefSeq" id="XP_003147363.1">
    <property type="nucleotide sequence ID" value="XM_003147315.1"/>
</dbReference>
<proteinExistence type="predicted"/>
<sequence length="75" mass="8784">MSQMNEWINATTAKDVVPKGDHQPQIALNIEKSVYEKKKRVFVYEEKRKAFLSGKCISVQVGEFVKFFIERFITE</sequence>
<accession>A0A1S0TMX7</accession>
<dbReference type="GeneID" id="9949258"/>
<organism evidence="1">
    <name type="scientific">Loa loa</name>
    <name type="common">Eye worm</name>
    <name type="synonym">Filaria loa</name>
    <dbReference type="NCBI Taxonomy" id="7209"/>
    <lineage>
        <taxon>Eukaryota</taxon>
        <taxon>Metazoa</taxon>
        <taxon>Ecdysozoa</taxon>
        <taxon>Nematoda</taxon>
        <taxon>Chromadorea</taxon>
        <taxon>Rhabditida</taxon>
        <taxon>Spirurina</taxon>
        <taxon>Spiruromorpha</taxon>
        <taxon>Filarioidea</taxon>
        <taxon>Onchocercidae</taxon>
        <taxon>Loa</taxon>
    </lineage>
</organism>